<evidence type="ECO:0000313" key="4">
    <source>
        <dbReference type="EMBL" id="ETW95899.1"/>
    </source>
</evidence>
<sequence>MPLDPQAQTLLDKIAAANVPPLHELTIEEARQANANLFITRHEPQAVRAVEDRVIPSPAGAGHGTPIRVYTPQGDGPFPVLVYFHGGGWVVGSLETHDAQCRALSHGASCVVVAVDYRLAPEHKFPAAIEDCDAATQWVAENAASLGGDPDRLAVGGDSAGGNLAAVVALWARDRGTPYLAFQLLIYPATDMHCGTASQQENAEGYLLTRDAIIWFRDQYLRSDADVPHPDASPLLAPSLDDLPPALIITAEFDPLRDEGEAYAARLQAAGVPVMLKRYDGMIHGFFNLGHVLDQGQQVIEDCALALRRMFPAKGS</sequence>
<protein>
    <recommendedName>
        <fullName evidence="3">Alpha/beta hydrolase fold-3 domain-containing protein</fullName>
    </recommendedName>
</protein>
<dbReference type="Pfam" id="PF07859">
    <property type="entry name" value="Abhydrolase_3"/>
    <property type="match status" value="1"/>
</dbReference>
<comment type="similarity">
    <text evidence="1">Belongs to the 'GDXG' lipolytic enzyme family.</text>
</comment>
<reference evidence="4 5" key="1">
    <citation type="journal article" date="2014" name="Nature">
        <title>An environmental bacterial taxon with a large and distinct metabolic repertoire.</title>
        <authorList>
            <person name="Wilson M.C."/>
            <person name="Mori T."/>
            <person name="Ruckert C."/>
            <person name="Uria A.R."/>
            <person name="Helf M.J."/>
            <person name="Takada K."/>
            <person name="Gernert C."/>
            <person name="Steffens U.A."/>
            <person name="Heycke N."/>
            <person name="Schmitt S."/>
            <person name="Rinke C."/>
            <person name="Helfrich E.J."/>
            <person name="Brachmann A.O."/>
            <person name="Gurgui C."/>
            <person name="Wakimoto T."/>
            <person name="Kracht M."/>
            <person name="Crusemann M."/>
            <person name="Hentschel U."/>
            <person name="Abe I."/>
            <person name="Matsunaga S."/>
            <person name="Kalinowski J."/>
            <person name="Takeyama H."/>
            <person name="Piel J."/>
        </authorList>
    </citation>
    <scope>NUCLEOTIDE SEQUENCE [LARGE SCALE GENOMIC DNA]</scope>
    <source>
        <strain evidence="5">TSY1</strain>
    </source>
</reference>
<dbReference type="SUPFAM" id="SSF53474">
    <property type="entry name" value="alpha/beta-Hydrolases"/>
    <property type="match status" value="1"/>
</dbReference>
<feature type="domain" description="Alpha/beta hydrolase fold-3" evidence="3">
    <location>
        <begin position="81"/>
        <end position="287"/>
    </location>
</feature>
<dbReference type="AlphaFoldDB" id="W4LD94"/>
<dbReference type="PATRIC" id="fig|1429438.4.peg.5473"/>
<evidence type="ECO:0000256" key="2">
    <source>
        <dbReference type="ARBA" id="ARBA00022801"/>
    </source>
</evidence>
<evidence type="ECO:0000259" key="3">
    <source>
        <dbReference type="Pfam" id="PF07859"/>
    </source>
</evidence>
<evidence type="ECO:0000313" key="5">
    <source>
        <dbReference type="Proteomes" id="UP000019141"/>
    </source>
</evidence>
<dbReference type="Proteomes" id="UP000019141">
    <property type="component" value="Unassembled WGS sequence"/>
</dbReference>
<dbReference type="GO" id="GO:0016787">
    <property type="term" value="F:hydrolase activity"/>
    <property type="evidence" value="ECO:0007669"/>
    <property type="project" value="UniProtKB-KW"/>
</dbReference>
<dbReference type="InterPro" id="IPR050300">
    <property type="entry name" value="GDXG_lipolytic_enzyme"/>
</dbReference>
<dbReference type="InterPro" id="IPR002168">
    <property type="entry name" value="Lipase_GDXG_HIS_AS"/>
</dbReference>
<dbReference type="ESTHER" id="9bact-w4ld94">
    <property type="family name" value="Hormone-sensitive_lipase_like"/>
</dbReference>
<dbReference type="PANTHER" id="PTHR48081">
    <property type="entry name" value="AB HYDROLASE SUPERFAMILY PROTEIN C4A8.06C"/>
    <property type="match status" value="1"/>
</dbReference>
<dbReference type="InterPro" id="IPR029058">
    <property type="entry name" value="AB_hydrolase_fold"/>
</dbReference>
<comment type="caution">
    <text evidence="4">The sequence shown here is derived from an EMBL/GenBank/DDBJ whole genome shotgun (WGS) entry which is preliminary data.</text>
</comment>
<dbReference type="InterPro" id="IPR013094">
    <property type="entry name" value="AB_hydrolase_3"/>
</dbReference>
<dbReference type="Gene3D" id="3.40.50.1820">
    <property type="entry name" value="alpha/beta hydrolase"/>
    <property type="match status" value="1"/>
</dbReference>
<accession>W4LD94</accession>
<keyword evidence="5" id="KW-1185">Reference proteome</keyword>
<proteinExistence type="inferred from homology"/>
<evidence type="ECO:0000256" key="1">
    <source>
        <dbReference type="ARBA" id="ARBA00010515"/>
    </source>
</evidence>
<organism evidence="4 5">
    <name type="scientific">Entotheonella factor</name>
    <dbReference type="NCBI Taxonomy" id="1429438"/>
    <lineage>
        <taxon>Bacteria</taxon>
        <taxon>Pseudomonadati</taxon>
        <taxon>Nitrospinota/Tectimicrobiota group</taxon>
        <taxon>Candidatus Tectimicrobiota</taxon>
        <taxon>Candidatus Entotheonellia</taxon>
        <taxon>Candidatus Entotheonellales</taxon>
        <taxon>Candidatus Entotheonellaceae</taxon>
        <taxon>Candidatus Entotheonella</taxon>
    </lineage>
</organism>
<dbReference type="PANTHER" id="PTHR48081:SF8">
    <property type="entry name" value="ALPHA_BETA HYDROLASE FOLD-3 DOMAIN-CONTAINING PROTEIN-RELATED"/>
    <property type="match status" value="1"/>
</dbReference>
<dbReference type="PROSITE" id="PS01173">
    <property type="entry name" value="LIPASE_GDXG_HIS"/>
    <property type="match status" value="1"/>
</dbReference>
<dbReference type="FunFam" id="3.40.50.1820:FF:000089">
    <property type="entry name" value="Alpha/beta hydrolase"/>
    <property type="match status" value="1"/>
</dbReference>
<dbReference type="EMBL" id="AZHW01000859">
    <property type="protein sequence ID" value="ETW95899.1"/>
    <property type="molecule type" value="Genomic_DNA"/>
</dbReference>
<keyword evidence="2" id="KW-0378">Hydrolase</keyword>
<dbReference type="HOGENOM" id="CLU_012494_6_4_7"/>
<name>W4LD94_ENTF1</name>
<gene>
    <name evidence="4" type="ORF">ETSY1_28725</name>
</gene>